<proteinExistence type="predicted"/>
<comment type="caution">
    <text evidence="1">The sequence shown here is derived from an EMBL/GenBank/DDBJ whole genome shotgun (WGS) entry which is preliminary data.</text>
</comment>
<accession>A0A1Y1ZEM4</accession>
<reference evidence="1 2" key="1">
    <citation type="submission" date="2016-07" db="EMBL/GenBank/DDBJ databases">
        <title>Pervasive Adenine N6-methylation of Active Genes in Fungi.</title>
        <authorList>
            <consortium name="DOE Joint Genome Institute"/>
            <person name="Mondo S.J."/>
            <person name="Dannebaum R.O."/>
            <person name="Kuo R.C."/>
            <person name="Labutti K."/>
            <person name="Haridas S."/>
            <person name="Kuo A."/>
            <person name="Salamov A."/>
            <person name="Ahrendt S.R."/>
            <person name="Lipzen A."/>
            <person name="Sullivan W."/>
            <person name="Andreopoulos W.B."/>
            <person name="Clum A."/>
            <person name="Lindquist E."/>
            <person name="Daum C."/>
            <person name="Ramamoorthy G.K."/>
            <person name="Gryganskyi A."/>
            <person name="Culley D."/>
            <person name="Magnuson J.K."/>
            <person name="James T.Y."/>
            <person name="O'Malley M.A."/>
            <person name="Stajich J.E."/>
            <person name="Spatafora J.W."/>
            <person name="Visel A."/>
            <person name="Grigoriev I.V."/>
        </authorList>
    </citation>
    <scope>NUCLEOTIDE SEQUENCE [LARGE SCALE GENOMIC DNA]</scope>
    <source>
        <strain evidence="1 2">CBS 115471</strain>
    </source>
</reference>
<name>A0A1Y1ZEM4_9PLEO</name>
<evidence type="ECO:0000313" key="1">
    <source>
        <dbReference type="EMBL" id="ORY08669.1"/>
    </source>
</evidence>
<dbReference type="EMBL" id="MCFA01000097">
    <property type="protein sequence ID" value="ORY08669.1"/>
    <property type="molecule type" value="Genomic_DNA"/>
</dbReference>
<dbReference type="AlphaFoldDB" id="A0A1Y1ZEM4"/>
<gene>
    <name evidence="1" type="ORF">BCR34DRAFT_665978</name>
</gene>
<keyword evidence="2" id="KW-1185">Reference proteome</keyword>
<protein>
    <submittedName>
        <fullName evidence="1">Uncharacterized protein</fullName>
    </submittedName>
</protein>
<organism evidence="1 2">
    <name type="scientific">Clohesyomyces aquaticus</name>
    <dbReference type="NCBI Taxonomy" id="1231657"/>
    <lineage>
        <taxon>Eukaryota</taxon>
        <taxon>Fungi</taxon>
        <taxon>Dikarya</taxon>
        <taxon>Ascomycota</taxon>
        <taxon>Pezizomycotina</taxon>
        <taxon>Dothideomycetes</taxon>
        <taxon>Pleosporomycetidae</taxon>
        <taxon>Pleosporales</taxon>
        <taxon>Lindgomycetaceae</taxon>
        <taxon>Clohesyomyces</taxon>
    </lineage>
</organism>
<sequence length="218" mass="24246">MGVRWLIGDAQDEFQGIEGEEVIAVSIDVNEVAHQGTRPYSNPFIATKHQPSFHKTRPWNTLELPAVGFRSEQTDAYEKIVANNLCLHLVSKRRDPDAPRFIDAALEQDLGLVSLRAFWKECGTRPSCEDTAEHRRGFFVPQAPHIGIRTAMTMAQVKAGKRIDRYHAATFTGNPASGTIGDSIAGMALNIGALRCPRLLFTDETQAWEDQEAESQNK</sequence>
<dbReference type="Proteomes" id="UP000193144">
    <property type="component" value="Unassembled WGS sequence"/>
</dbReference>
<evidence type="ECO:0000313" key="2">
    <source>
        <dbReference type="Proteomes" id="UP000193144"/>
    </source>
</evidence>